<accession>A0ABP8C530</accession>
<comment type="caution">
    <text evidence="1">The sequence shown here is derived from an EMBL/GenBank/DDBJ whole genome shotgun (WGS) entry which is preliminary data.</text>
</comment>
<evidence type="ECO:0000313" key="2">
    <source>
        <dbReference type="Proteomes" id="UP001501710"/>
    </source>
</evidence>
<name>A0ABP8C530_9ACTN</name>
<reference evidence="2" key="1">
    <citation type="journal article" date="2019" name="Int. J. Syst. Evol. Microbiol.">
        <title>The Global Catalogue of Microorganisms (GCM) 10K type strain sequencing project: providing services to taxonomists for standard genome sequencing and annotation.</title>
        <authorList>
            <consortium name="The Broad Institute Genomics Platform"/>
            <consortium name="The Broad Institute Genome Sequencing Center for Infectious Disease"/>
            <person name="Wu L."/>
            <person name="Ma J."/>
        </authorList>
    </citation>
    <scope>NUCLEOTIDE SEQUENCE [LARGE SCALE GENOMIC DNA]</scope>
    <source>
        <strain evidence="2">JCM 17440</strain>
    </source>
</reference>
<gene>
    <name evidence="1" type="ORF">GCM10022254_37340</name>
</gene>
<keyword evidence="2" id="KW-1185">Reference proteome</keyword>
<protein>
    <submittedName>
        <fullName evidence="1">Uncharacterized protein</fullName>
    </submittedName>
</protein>
<evidence type="ECO:0000313" key="1">
    <source>
        <dbReference type="EMBL" id="GAA4233866.1"/>
    </source>
</evidence>
<sequence length="128" mass="14010">MLTHSSGQALARQPDSPNNSQALHYIGVMSLGDPQHEANTLTPVARMSIANDSDDVLRLTLEPYASDYWLAPGETVYVVKAINEKHDRPESGTSSAQHFYVHYHGPAWVMVSPNGHGWLEDADGNALD</sequence>
<organism evidence="1 2">
    <name type="scientific">Actinomadura meridiana</name>
    <dbReference type="NCBI Taxonomy" id="559626"/>
    <lineage>
        <taxon>Bacteria</taxon>
        <taxon>Bacillati</taxon>
        <taxon>Actinomycetota</taxon>
        <taxon>Actinomycetes</taxon>
        <taxon>Streptosporangiales</taxon>
        <taxon>Thermomonosporaceae</taxon>
        <taxon>Actinomadura</taxon>
    </lineage>
</organism>
<dbReference type="Proteomes" id="UP001501710">
    <property type="component" value="Unassembled WGS sequence"/>
</dbReference>
<proteinExistence type="predicted"/>
<dbReference type="EMBL" id="BAABAS010000007">
    <property type="protein sequence ID" value="GAA4233866.1"/>
    <property type="molecule type" value="Genomic_DNA"/>
</dbReference>